<protein>
    <submittedName>
        <fullName evidence="2">Uncharacterized protein</fullName>
    </submittedName>
</protein>
<evidence type="ECO:0000256" key="1">
    <source>
        <dbReference type="SAM" id="Phobius"/>
    </source>
</evidence>
<dbReference type="EMBL" id="NNRN01000030">
    <property type="protein sequence ID" value="OYR32315.1"/>
    <property type="molecule type" value="Genomic_DNA"/>
</dbReference>
<reference evidence="2 3" key="1">
    <citation type="submission" date="2017-07" db="EMBL/GenBank/DDBJ databases">
        <title>Draft genome of Ochrobactrum lupini type strain LUP21.</title>
        <authorList>
            <person name="Krzyzanowska D.M."/>
            <person name="Jafra S."/>
        </authorList>
    </citation>
    <scope>NUCLEOTIDE SEQUENCE [LARGE SCALE GENOMIC DNA]</scope>
    <source>
        <strain evidence="2 3">LUP21</strain>
    </source>
</reference>
<feature type="transmembrane region" description="Helical" evidence="1">
    <location>
        <begin position="6"/>
        <end position="26"/>
    </location>
</feature>
<comment type="caution">
    <text evidence="2">The sequence shown here is derived from an EMBL/GenBank/DDBJ whole genome shotgun (WGS) entry which is preliminary data.</text>
</comment>
<organism evidence="2 3">
    <name type="scientific">Brucella lupini</name>
    <dbReference type="NCBI Taxonomy" id="255457"/>
    <lineage>
        <taxon>Bacteria</taxon>
        <taxon>Pseudomonadati</taxon>
        <taxon>Pseudomonadota</taxon>
        <taxon>Alphaproteobacteria</taxon>
        <taxon>Hyphomicrobiales</taxon>
        <taxon>Brucellaceae</taxon>
        <taxon>Brucella/Ochrobactrum group</taxon>
        <taxon>Brucella</taxon>
    </lineage>
</organism>
<evidence type="ECO:0000313" key="3">
    <source>
        <dbReference type="Proteomes" id="UP000216363"/>
    </source>
</evidence>
<dbReference type="Proteomes" id="UP000216363">
    <property type="component" value="Unassembled WGS sequence"/>
</dbReference>
<gene>
    <name evidence="2" type="ORF">CES86_0282</name>
</gene>
<keyword evidence="1" id="KW-0472">Membrane</keyword>
<keyword evidence="1" id="KW-0812">Transmembrane</keyword>
<dbReference type="GeneID" id="61317285"/>
<accession>A0A256GYL5</accession>
<proteinExistence type="predicted"/>
<evidence type="ECO:0000313" key="2">
    <source>
        <dbReference type="EMBL" id="OYR32315.1"/>
    </source>
</evidence>
<sequence length="48" mass="5250">MHHLPFSFKSIVVVLAAMIATGFYVGHKTKEVRQTSLDQHVAPSEAGI</sequence>
<name>A0A256GYL5_9HYPH</name>
<dbReference type="RefSeq" id="WP_155243322.1">
    <property type="nucleotide sequence ID" value="NZ_JBHEEP010000016.1"/>
</dbReference>
<keyword evidence="1" id="KW-1133">Transmembrane helix</keyword>
<dbReference type="AlphaFoldDB" id="A0A256GYL5"/>